<dbReference type="InterPro" id="IPR050490">
    <property type="entry name" value="Bact_solute-bd_prot1"/>
</dbReference>
<dbReference type="KEGG" id="ebm:SG0102_08150"/>
<keyword evidence="2" id="KW-1185">Reference proteome</keyword>
<protein>
    <submittedName>
        <fullName evidence="1">Sugar-binding protein</fullName>
    </submittedName>
</protein>
<name>A0A3G9JIW7_9FIRM</name>
<evidence type="ECO:0000313" key="1">
    <source>
        <dbReference type="EMBL" id="BBH25881.1"/>
    </source>
</evidence>
<organism evidence="1 2">
    <name type="scientific">Intestinibaculum porci</name>
    <dbReference type="NCBI Taxonomy" id="2487118"/>
    <lineage>
        <taxon>Bacteria</taxon>
        <taxon>Bacillati</taxon>
        <taxon>Bacillota</taxon>
        <taxon>Erysipelotrichia</taxon>
        <taxon>Erysipelotrichales</taxon>
        <taxon>Erysipelotrichaceae</taxon>
        <taxon>Intestinibaculum</taxon>
    </lineage>
</organism>
<dbReference type="Pfam" id="PF01547">
    <property type="entry name" value="SBP_bac_1"/>
    <property type="match status" value="1"/>
</dbReference>
<dbReference type="FunCoup" id="A0A3G9JIW7">
    <property type="interactions" value="20"/>
</dbReference>
<dbReference type="PANTHER" id="PTHR43649">
    <property type="entry name" value="ARABINOSE-BINDING PROTEIN-RELATED"/>
    <property type="match status" value="1"/>
</dbReference>
<dbReference type="InParanoid" id="A0A3G9JIW7"/>
<proteinExistence type="predicted"/>
<dbReference type="Gene3D" id="3.40.190.10">
    <property type="entry name" value="Periplasmic binding protein-like II"/>
    <property type="match status" value="1"/>
</dbReference>
<sequence length="432" mass="48855">MKTNRLRDSLIIFVLSALFIAIIYTNNPDRIITLRLGVYAGSSWDVPYADSYHLVDQIIKAFEKKHPHVKVKYVSGITKEDYSSWLSDKLIQGQQCDVFMVPTDDFNLLSDTSGLENLNSLIGNSYTDVKAFYPSALAAGEVNNRVYALPFESNPMMMCVNMDLLKKEGINLPSQNWTFQDFYKICRKVTKDTDGNGELDQFGVTGYTWQEALEENGAALFNDDGTECYLNSEKVRKALSSYARLVALNGHIKVSQSDFDTGKVAFMPMSLAQYRTYRSYPYRVSRYSKFRWRSVPMPGSSRYKIHMPTTLFAISSHSSHKQAAWLLLNDLTLDVHNQQALFKESSGSSVLKKVMTSKTTQKILKNDNMGSQVLTSQTINQMMTSSSSSPHFKKYNEVMELANNEVTLAIEQGSLDSDLPSIESRIENMLTK</sequence>
<dbReference type="RefSeq" id="WP_125118788.1">
    <property type="nucleotide sequence ID" value="NZ_AP019309.1"/>
</dbReference>
<evidence type="ECO:0000313" key="2">
    <source>
        <dbReference type="Proteomes" id="UP000268059"/>
    </source>
</evidence>
<accession>A0A3G9JIW7</accession>
<dbReference type="OrthoDB" id="383937at2"/>
<dbReference type="InterPro" id="IPR006059">
    <property type="entry name" value="SBP"/>
</dbReference>
<dbReference type="AlphaFoldDB" id="A0A3G9JIW7"/>
<dbReference type="PANTHER" id="PTHR43649:SF12">
    <property type="entry name" value="DIACETYLCHITOBIOSE BINDING PROTEIN DASA"/>
    <property type="match status" value="1"/>
</dbReference>
<dbReference type="Proteomes" id="UP000268059">
    <property type="component" value="Chromosome"/>
</dbReference>
<dbReference type="SUPFAM" id="SSF53850">
    <property type="entry name" value="Periplasmic binding protein-like II"/>
    <property type="match status" value="1"/>
</dbReference>
<reference evidence="1 2" key="1">
    <citation type="submission" date="2018-11" db="EMBL/GenBank/DDBJ databases">
        <title>Novel Erysipelotrichaceae bacterium isolated from small intestine of a swine.</title>
        <authorList>
            <person name="Kim J.S."/>
            <person name="Choe H."/>
            <person name="Lee Y.R."/>
            <person name="Kim K.M."/>
            <person name="Park D.S."/>
        </authorList>
    </citation>
    <scope>NUCLEOTIDE SEQUENCE [LARGE SCALE GENOMIC DNA]</scope>
    <source>
        <strain evidence="1 2">SG0102</strain>
    </source>
</reference>
<dbReference type="EMBL" id="AP019309">
    <property type="protein sequence ID" value="BBH25881.1"/>
    <property type="molecule type" value="Genomic_DNA"/>
</dbReference>
<gene>
    <name evidence="1" type="ORF">SG0102_08150</name>
</gene>